<dbReference type="OrthoDB" id="677051at2"/>
<dbReference type="InterPro" id="IPR022551">
    <property type="entry name" value="BrxC"/>
</dbReference>
<dbReference type="Gene3D" id="3.40.30.10">
    <property type="entry name" value="Glutaredoxin"/>
    <property type="match status" value="1"/>
</dbReference>
<evidence type="ECO:0000313" key="2">
    <source>
        <dbReference type="Proteomes" id="UP000256629"/>
    </source>
</evidence>
<dbReference type="AlphaFoldDB" id="A0A3D9HIJ2"/>
<keyword evidence="2" id="KW-1185">Reference proteome</keyword>
<organism evidence="1 2">
    <name type="scientific">Seonamhaeicola aphaedonensis</name>
    <dbReference type="NCBI Taxonomy" id="1461338"/>
    <lineage>
        <taxon>Bacteria</taxon>
        <taxon>Pseudomonadati</taxon>
        <taxon>Bacteroidota</taxon>
        <taxon>Flavobacteriia</taxon>
        <taxon>Flavobacteriales</taxon>
        <taxon>Flavobacteriaceae</taxon>
    </lineage>
</organism>
<reference evidence="1 2" key="1">
    <citation type="submission" date="2018-07" db="EMBL/GenBank/DDBJ databases">
        <title>Genomic Encyclopedia of Type Strains, Phase III (KMG-III): the genomes of soil and plant-associated and newly described type strains.</title>
        <authorList>
            <person name="Whitman W."/>
        </authorList>
    </citation>
    <scope>NUCLEOTIDE SEQUENCE [LARGE SCALE GENOMIC DNA]</scope>
    <source>
        <strain evidence="1 2">CECT 8487</strain>
    </source>
</reference>
<dbReference type="RefSeq" id="WP_116039696.1">
    <property type="nucleotide sequence ID" value="NZ_QRDX01000002.1"/>
</dbReference>
<gene>
    <name evidence="1" type="ORF">DFQ02_10215</name>
</gene>
<dbReference type="NCBIfam" id="TIGR04019">
    <property type="entry name" value="B_thiol_YtxJ"/>
    <property type="match status" value="1"/>
</dbReference>
<proteinExistence type="predicted"/>
<evidence type="ECO:0000313" key="1">
    <source>
        <dbReference type="EMBL" id="RED49254.1"/>
    </source>
</evidence>
<protein>
    <submittedName>
        <fullName evidence="1">Bacillithiol system protein YtxJ</fullName>
    </submittedName>
</protein>
<comment type="caution">
    <text evidence="1">The sequence shown here is derived from an EMBL/GenBank/DDBJ whole genome shotgun (WGS) entry which is preliminary data.</text>
</comment>
<dbReference type="EMBL" id="QRDX01000002">
    <property type="protein sequence ID" value="RED49254.1"/>
    <property type="molecule type" value="Genomic_DNA"/>
</dbReference>
<dbReference type="Pfam" id="PF11009">
    <property type="entry name" value="BrxC"/>
    <property type="match status" value="1"/>
</dbReference>
<accession>A0A3D9HIJ2</accession>
<name>A0A3D9HIJ2_9FLAO</name>
<sequence>MGLLNKLFGSTTEKKEEKILPWIELNSILQLKKIEEKSKDRVQVIFKHSTRCGISRMVLNQFVAGYNLNEEAIDLYFLDLLNYREISNKIAEQFQVWHESPQLVVIKAGFVVAHASHGQINTIDLNKFIDSSMIQG</sequence>
<dbReference type="Proteomes" id="UP000256629">
    <property type="component" value="Unassembled WGS sequence"/>
</dbReference>